<evidence type="ECO:0000256" key="16">
    <source>
        <dbReference type="HAMAP-Rule" id="MF_00790"/>
    </source>
</evidence>
<evidence type="ECO:0000256" key="4">
    <source>
        <dbReference type="ARBA" id="ARBA00019692"/>
    </source>
</evidence>
<sequence>MKKLNLWTGIIISFFIIFSIIYFLKPKKPDEHLKNKSAINLEDLAHQNTPDHTQKNLAIFASASQQDTQINCQLTLNNNNQLITNEQTKNCFEYFITQYGEKKTDQIKDDFKAYISQQYTDPARSQILDLWNRYFEYRLKLGEQQAPVGATSTDPQYFRALFTSLNTLRQTFFSYQEIKGLFGSEDIYHNYTLDRMDIFANQDLNEAEKAEKLKELFNKLPIDWQNNLEQLYKLEDLQKLTSDIKAKGGSANDIRNMRLNLVGPEATQRLENLDFQQNKWKNNVNNYLENRRQILNSNLSEETKNQSIQKLKEQNFMTSQEQLRLETFEKLYDKGRPLPFSE</sequence>
<evidence type="ECO:0000256" key="5">
    <source>
        <dbReference type="ARBA" id="ARBA00022475"/>
    </source>
</evidence>
<keyword evidence="11 16" id="KW-0472">Membrane</keyword>
<keyword evidence="5 16" id="KW-1003">Cell membrane</keyword>
<dbReference type="GO" id="GO:0005886">
    <property type="term" value="C:plasma membrane"/>
    <property type="evidence" value="ECO:0007669"/>
    <property type="project" value="UniProtKB-SubCell"/>
</dbReference>
<evidence type="ECO:0000256" key="7">
    <source>
        <dbReference type="ARBA" id="ARBA00022692"/>
    </source>
</evidence>
<dbReference type="EMBL" id="CP012808">
    <property type="protein sequence ID" value="ALH96675.1"/>
    <property type="molecule type" value="Genomic_DNA"/>
</dbReference>
<keyword evidence="9 16" id="KW-1133">Transmembrane helix</keyword>
<evidence type="ECO:0000256" key="2">
    <source>
        <dbReference type="ARBA" id="ARBA00004383"/>
    </source>
</evidence>
<evidence type="ECO:0000256" key="14">
    <source>
        <dbReference type="ARBA" id="ARBA00031542"/>
    </source>
</evidence>
<comment type="subcellular location">
    <subcellularLocation>
        <location evidence="2">Cell inner membrane</location>
        <topology evidence="2">Single-pass membrane protein</topology>
        <orientation evidence="2">Periplasmic side</orientation>
    </subcellularLocation>
</comment>
<keyword evidence="8 16" id="KW-0442">Lipid degradation</keyword>
<evidence type="ECO:0000256" key="6">
    <source>
        <dbReference type="ARBA" id="ARBA00022519"/>
    </source>
</evidence>
<organism evidence="17 18">
    <name type="scientific">Acinetobacter equi</name>
    <dbReference type="NCBI Taxonomy" id="1324350"/>
    <lineage>
        <taxon>Bacteria</taxon>
        <taxon>Pseudomonadati</taxon>
        <taxon>Pseudomonadota</taxon>
        <taxon>Gammaproteobacteria</taxon>
        <taxon>Moraxellales</taxon>
        <taxon>Moraxellaceae</taxon>
        <taxon>Acinetobacter</taxon>
    </lineage>
</organism>
<keyword evidence="18" id="KW-1185">Reference proteome</keyword>
<dbReference type="GO" id="GO:0006457">
    <property type="term" value="P:protein folding"/>
    <property type="evidence" value="ECO:0007669"/>
    <property type="project" value="UniProtKB-UniRule"/>
</dbReference>
<dbReference type="OrthoDB" id="7025807at2"/>
<protein>
    <recommendedName>
        <fullName evidence="4 16">Lipase chaperone</fullName>
    </recommendedName>
    <alternativeName>
        <fullName evidence="16">Lipase activator protein</fullName>
    </alternativeName>
    <alternativeName>
        <fullName evidence="15 16">Lipase foldase</fullName>
    </alternativeName>
    <alternativeName>
        <fullName evidence="13 16">Lipase helper protein</fullName>
    </alternativeName>
    <alternativeName>
        <fullName evidence="14 16">Lipase modulator</fullName>
    </alternativeName>
</protein>
<evidence type="ECO:0000256" key="1">
    <source>
        <dbReference type="ARBA" id="ARBA00003280"/>
    </source>
</evidence>
<dbReference type="GO" id="GO:0051082">
    <property type="term" value="F:unfolded protein binding"/>
    <property type="evidence" value="ECO:0007669"/>
    <property type="project" value="UniProtKB-UniRule"/>
</dbReference>
<name>A0A0N7GY68_9GAMM</name>
<comment type="function">
    <text evidence="1 16">May be involved in the folding of the extracellular lipase during its passage through the periplasm.</text>
</comment>
<evidence type="ECO:0000256" key="9">
    <source>
        <dbReference type="ARBA" id="ARBA00022989"/>
    </source>
</evidence>
<keyword evidence="6 16" id="KW-0997">Cell inner membrane</keyword>
<dbReference type="STRING" id="1324350.AOY20_05410"/>
<comment type="similarity">
    <text evidence="3 16">Belongs to the lipase chaperone family.</text>
</comment>
<dbReference type="SUPFAM" id="SSF158855">
    <property type="entry name" value="Lipase chaperone-like"/>
    <property type="match status" value="1"/>
</dbReference>
<evidence type="ECO:0000256" key="10">
    <source>
        <dbReference type="ARBA" id="ARBA00023098"/>
    </source>
</evidence>
<evidence type="ECO:0000256" key="3">
    <source>
        <dbReference type="ARBA" id="ARBA00010358"/>
    </source>
</evidence>
<gene>
    <name evidence="16" type="primary">lifO</name>
    <name evidence="17" type="ORF">AOY20_05410</name>
</gene>
<evidence type="ECO:0000256" key="15">
    <source>
        <dbReference type="ARBA" id="ARBA00033028"/>
    </source>
</evidence>
<reference evidence="17 18" key="1">
    <citation type="journal article" date="2015" name="Int. J. Syst. Evol. Microbiol.">
        <title>Acinetobacter equi sp. nov. isolated from horse faeces.</title>
        <authorList>
            <person name="Poppel M.T."/>
            <person name="Skiebe E."/>
            <person name="Laue M."/>
            <person name="Bergmann H."/>
            <person name="Ebersberger I."/>
            <person name="Garn T."/>
            <person name="Fruth A."/>
            <person name="Baumgardt S."/>
            <person name="Busse H.J."/>
            <person name="Wilharm G."/>
        </authorList>
    </citation>
    <scope>NUCLEOTIDE SEQUENCE [LARGE SCALE GENOMIC DNA]</scope>
    <source>
        <strain evidence="17 18">114</strain>
    </source>
</reference>
<evidence type="ECO:0000313" key="18">
    <source>
        <dbReference type="Proteomes" id="UP000064939"/>
    </source>
</evidence>
<dbReference type="InterPro" id="IPR004961">
    <property type="entry name" value="Lipase_chaperone"/>
</dbReference>
<keyword evidence="10 16" id="KW-0443">Lipid metabolism</keyword>
<dbReference type="Pfam" id="PF03280">
    <property type="entry name" value="Lipase_chap"/>
    <property type="match status" value="1"/>
</dbReference>
<evidence type="ECO:0000256" key="8">
    <source>
        <dbReference type="ARBA" id="ARBA00022963"/>
    </source>
</evidence>
<keyword evidence="7 16" id="KW-0812">Transmembrane</keyword>
<accession>A0A0N7GY68</accession>
<dbReference type="RefSeq" id="WP_054582544.1">
    <property type="nucleotide sequence ID" value="NZ_CP012808.1"/>
</dbReference>
<evidence type="ECO:0000256" key="13">
    <source>
        <dbReference type="ARBA" id="ARBA00030948"/>
    </source>
</evidence>
<evidence type="ECO:0000313" key="17">
    <source>
        <dbReference type="EMBL" id="ALH96675.1"/>
    </source>
</evidence>
<evidence type="ECO:0000256" key="11">
    <source>
        <dbReference type="ARBA" id="ARBA00023136"/>
    </source>
</evidence>
<dbReference type="Proteomes" id="UP000064939">
    <property type="component" value="Chromosome"/>
</dbReference>
<dbReference type="GO" id="GO:0016042">
    <property type="term" value="P:lipid catabolic process"/>
    <property type="evidence" value="ECO:0007669"/>
    <property type="project" value="UniProtKB-UniRule"/>
</dbReference>
<keyword evidence="12 16" id="KW-0143">Chaperone</keyword>
<dbReference type="KEGG" id="aei:AOY20_05410"/>
<evidence type="ECO:0000256" key="12">
    <source>
        <dbReference type="ARBA" id="ARBA00023186"/>
    </source>
</evidence>
<dbReference type="AlphaFoldDB" id="A0A0N7GY68"/>
<proteinExistence type="inferred from homology"/>
<feature type="transmembrane region" description="Helical" evidence="16">
    <location>
        <begin position="6"/>
        <end position="24"/>
    </location>
</feature>
<dbReference type="HAMAP" id="MF_00790">
    <property type="entry name" value="Lipase_chap"/>
    <property type="match status" value="1"/>
</dbReference>